<comment type="caution">
    <text evidence="1">The sequence shown here is derived from an EMBL/GenBank/DDBJ whole genome shotgun (WGS) entry which is preliminary data.</text>
</comment>
<name>A0ABR7NU50_9FIRM</name>
<accession>A0ABR7NU50</accession>
<reference evidence="1 2" key="1">
    <citation type="submission" date="2020-08" db="EMBL/GenBank/DDBJ databases">
        <title>Genome public.</title>
        <authorList>
            <person name="Liu C."/>
            <person name="Sun Q."/>
        </authorList>
    </citation>
    <scope>NUCLEOTIDE SEQUENCE [LARGE SCALE GENOMIC DNA]</scope>
    <source>
        <strain evidence="1 2">BX10</strain>
    </source>
</reference>
<dbReference type="EMBL" id="JACRTJ010000023">
    <property type="protein sequence ID" value="MBC8599640.1"/>
    <property type="molecule type" value="Genomic_DNA"/>
</dbReference>
<dbReference type="Proteomes" id="UP000647491">
    <property type="component" value="Unassembled WGS sequence"/>
</dbReference>
<gene>
    <name evidence="1" type="ORF">H8708_10450</name>
</gene>
<proteinExistence type="predicted"/>
<sequence length="442" mass="50924">MPISIGIITARQSMDNIRQTEQSMKQHCKISYFPYDTLDELRHQYTKAAAKSDGLLFSGPFPHDYICENIGRITLPCRCIDLMDRDYYLVIARLLVRNPKLDFTRVYFDAVVEPSIIGNVFPPGLSPYFMPRTTPEYRMILRSSAYQRSLNQYRSMWAERKYDLFLTRFTNLALFLEKEQIPHILLKPSPETILDHFHALLCQIRESLLQNSQTACCIIELPRPFQNQKNMEILEKILADLKIIFNQNILIRRHHFHLEITASIMVVRELTSGYTSCHLSEELEKRLPFPFFAGWGISFDVVDAYKNAATALSACKKDQNHYTFLVTESQEMVGPLNSNRSISYSLKPHAQTSSLAKSLGISPINLEKIISLQKERSMYEFTSSDLVYFLEITPRSASRILSKLSSADLAHPVRTINLNGTGRPLTVYEIDFSNIKEFWGSH</sequence>
<organism evidence="1 2">
    <name type="scientific">Enterocloster hominis</name>
    <name type="common">ex Liu et al. 2021</name>
    <dbReference type="NCBI Taxonomy" id="2763663"/>
    <lineage>
        <taxon>Bacteria</taxon>
        <taxon>Bacillati</taxon>
        <taxon>Bacillota</taxon>
        <taxon>Clostridia</taxon>
        <taxon>Lachnospirales</taxon>
        <taxon>Lachnospiraceae</taxon>
        <taxon>Enterocloster</taxon>
    </lineage>
</organism>
<protein>
    <recommendedName>
        <fullName evidence="3">MarR family transcriptional regulator</fullName>
    </recommendedName>
</protein>
<keyword evidence="2" id="KW-1185">Reference proteome</keyword>
<evidence type="ECO:0000313" key="1">
    <source>
        <dbReference type="EMBL" id="MBC8599640.1"/>
    </source>
</evidence>
<evidence type="ECO:0000313" key="2">
    <source>
        <dbReference type="Proteomes" id="UP000647491"/>
    </source>
</evidence>
<dbReference type="RefSeq" id="WP_262427815.1">
    <property type="nucleotide sequence ID" value="NZ_JACRTJ010000023.1"/>
</dbReference>
<evidence type="ECO:0008006" key="3">
    <source>
        <dbReference type="Google" id="ProtNLM"/>
    </source>
</evidence>